<feature type="non-terminal residue" evidence="2">
    <location>
        <position position="257"/>
    </location>
</feature>
<sequence>YGEGEYKPDERIDTPIIYTQTITRTTTILPTESPTPIDNVDDINDDTTTPDDNSDPGLSKDELVNLKYCKSKQCKFIFAYKHGEQESKAQMHFRSIVGLALRLNRTIVLPNVGGSRLGACLAHPFDYYYDMDGLRKQFPQLKFILLADFKKWTREREIPPTIKYVEINRERITRQNWVLDGYTNGTKLRKAACLGDCNPLLIPEEVPTTTIGLHNRWANTPKVMEEGHLLIINNTQTSAEFLLVKAHSFRLLFPTEA</sequence>
<dbReference type="AlphaFoldDB" id="A0A9N9E782"/>
<evidence type="ECO:0000256" key="1">
    <source>
        <dbReference type="SAM" id="MobiDB-lite"/>
    </source>
</evidence>
<accession>A0A9N9E782</accession>
<feature type="non-terminal residue" evidence="2">
    <location>
        <position position="1"/>
    </location>
</feature>
<dbReference type="EMBL" id="CAJVPJ010006121">
    <property type="protein sequence ID" value="CAG8666324.1"/>
    <property type="molecule type" value="Genomic_DNA"/>
</dbReference>
<organism evidence="2 3">
    <name type="scientific">Paraglomus occultum</name>
    <dbReference type="NCBI Taxonomy" id="144539"/>
    <lineage>
        <taxon>Eukaryota</taxon>
        <taxon>Fungi</taxon>
        <taxon>Fungi incertae sedis</taxon>
        <taxon>Mucoromycota</taxon>
        <taxon>Glomeromycotina</taxon>
        <taxon>Glomeromycetes</taxon>
        <taxon>Paraglomerales</taxon>
        <taxon>Paraglomeraceae</taxon>
        <taxon>Paraglomus</taxon>
    </lineage>
</organism>
<protein>
    <submittedName>
        <fullName evidence="2">640_t:CDS:1</fullName>
    </submittedName>
</protein>
<name>A0A9N9E782_9GLOM</name>
<feature type="compositionally biased region" description="Low complexity" evidence="1">
    <location>
        <begin position="29"/>
        <end position="38"/>
    </location>
</feature>
<evidence type="ECO:0000313" key="3">
    <source>
        <dbReference type="Proteomes" id="UP000789572"/>
    </source>
</evidence>
<feature type="compositionally biased region" description="Acidic residues" evidence="1">
    <location>
        <begin position="39"/>
        <end position="54"/>
    </location>
</feature>
<keyword evidence="3" id="KW-1185">Reference proteome</keyword>
<reference evidence="2" key="1">
    <citation type="submission" date="2021-06" db="EMBL/GenBank/DDBJ databases">
        <authorList>
            <person name="Kallberg Y."/>
            <person name="Tangrot J."/>
            <person name="Rosling A."/>
        </authorList>
    </citation>
    <scope>NUCLEOTIDE SEQUENCE</scope>
    <source>
        <strain evidence="2">IA702</strain>
    </source>
</reference>
<proteinExistence type="predicted"/>
<feature type="region of interest" description="Disordered" evidence="1">
    <location>
        <begin position="29"/>
        <end position="59"/>
    </location>
</feature>
<evidence type="ECO:0000313" key="2">
    <source>
        <dbReference type="EMBL" id="CAG8666324.1"/>
    </source>
</evidence>
<gene>
    <name evidence="2" type="ORF">POCULU_LOCUS10719</name>
</gene>
<comment type="caution">
    <text evidence="2">The sequence shown here is derived from an EMBL/GenBank/DDBJ whole genome shotgun (WGS) entry which is preliminary data.</text>
</comment>
<dbReference type="OrthoDB" id="2020419at2759"/>
<dbReference type="Proteomes" id="UP000789572">
    <property type="component" value="Unassembled WGS sequence"/>
</dbReference>